<protein>
    <recommendedName>
        <fullName evidence="1">Ubiquitin-like domain-containing protein</fullName>
    </recommendedName>
</protein>
<dbReference type="InterPro" id="IPR019956">
    <property type="entry name" value="Ubiquitin_dom"/>
</dbReference>
<dbReference type="SMART" id="SM00213">
    <property type="entry name" value="UBQ"/>
    <property type="match status" value="1"/>
</dbReference>
<evidence type="ECO:0000259" key="1">
    <source>
        <dbReference type="PROSITE" id="PS50053"/>
    </source>
</evidence>
<dbReference type="PRINTS" id="PR00348">
    <property type="entry name" value="UBIQUITIN"/>
</dbReference>
<dbReference type="InterPro" id="IPR000626">
    <property type="entry name" value="Ubiquitin-like_dom"/>
</dbReference>
<dbReference type="PhylomeDB" id="A7STF8"/>
<dbReference type="SUPFAM" id="SSF54236">
    <property type="entry name" value="Ubiquitin-like"/>
    <property type="match status" value="1"/>
</dbReference>
<keyword evidence="3" id="KW-1185">Reference proteome</keyword>
<dbReference type="OMA" id="TASHNCK"/>
<evidence type="ECO:0000313" key="3">
    <source>
        <dbReference type="Proteomes" id="UP000001593"/>
    </source>
</evidence>
<dbReference type="STRING" id="45351.A7STF8"/>
<dbReference type="Proteomes" id="UP000001593">
    <property type="component" value="Unassembled WGS sequence"/>
</dbReference>
<dbReference type="AlphaFoldDB" id="A7STF8"/>
<dbReference type="EMBL" id="DS469795">
    <property type="protein sequence ID" value="EDO32999.1"/>
    <property type="molecule type" value="Genomic_DNA"/>
</dbReference>
<dbReference type="InParanoid" id="A7STF8"/>
<organism evidence="2 3">
    <name type="scientific">Nematostella vectensis</name>
    <name type="common">Starlet sea anemone</name>
    <dbReference type="NCBI Taxonomy" id="45351"/>
    <lineage>
        <taxon>Eukaryota</taxon>
        <taxon>Metazoa</taxon>
        <taxon>Cnidaria</taxon>
        <taxon>Anthozoa</taxon>
        <taxon>Hexacorallia</taxon>
        <taxon>Actiniaria</taxon>
        <taxon>Edwardsiidae</taxon>
        <taxon>Nematostella</taxon>
    </lineage>
</organism>
<sequence length="263" mass="29878">HIAVLTLTGERILILFKSPKHTIIEVKYLIEAKGGYPKDQQRLVFNGQVLSDEDTFEKVGIFAGATLHLIVRLLGGECPTYHLKNDELDPPYDYDFTNTKDDGKTYMRGGFEYKRPYGWKRVAIKVLGRYESSDWLGPNGIRTSQVPREWPVAYHGTNFTNANSILQKGLKPGDRALYGKGVYTSPSLQMVEKYYAQEFKYEGKSYKIVFQSRVNPDQSNGHLKIIPASKTGVGADYWLSPKQNVRKGPHDVRPYGILIKQTK</sequence>
<dbReference type="Pfam" id="PF00240">
    <property type="entry name" value="ubiquitin"/>
    <property type="match status" value="1"/>
</dbReference>
<reference evidence="2 3" key="1">
    <citation type="journal article" date="2007" name="Science">
        <title>Sea anemone genome reveals ancestral eumetazoan gene repertoire and genomic organization.</title>
        <authorList>
            <person name="Putnam N.H."/>
            <person name="Srivastava M."/>
            <person name="Hellsten U."/>
            <person name="Dirks B."/>
            <person name="Chapman J."/>
            <person name="Salamov A."/>
            <person name="Terry A."/>
            <person name="Shapiro H."/>
            <person name="Lindquist E."/>
            <person name="Kapitonov V.V."/>
            <person name="Jurka J."/>
            <person name="Genikhovich G."/>
            <person name="Grigoriev I.V."/>
            <person name="Lucas S.M."/>
            <person name="Steele R.E."/>
            <person name="Finnerty J.R."/>
            <person name="Technau U."/>
            <person name="Martindale M.Q."/>
            <person name="Rokhsar D.S."/>
        </authorList>
    </citation>
    <scope>NUCLEOTIDE SEQUENCE [LARGE SCALE GENOMIC DNA]</scope>
    <source>
        <strain evidence="3">CH2 X CH6</strain>
    </source>
</reference>
<dbReference type="Gene3D" id="3.90.228.10">
    <property type="match status" value="1"/>
</dbReference>
<evidence type="ECO:0000313" key="2">
    <source>
        <dbReference type="EMBL" id="EDO32999.1"/>
    </source>
</evidence>
<dbReference type="HOGENOM" id="CLU_051234_1_0_1"/>
<dbReference type="InterPro" id="IPR029071">
    <property type="entry name" value="Ubiquitin-like_domsf"/>
</dbReference>
<name>A7STF8_NEMVE</name>
<dbReference type="PANTHER" id="PTHR36649">
    <property type="entry name" value="UBIQUITIN-LIKE DOMAIN-CONTAINING PROTEIN"/>
    <property type="match status" value="1"/>
</dbReference>
<dbReference type="SUPFAM" id="SSF56399">
    <property type="entry name" value="ADP-ribosylation"/>
    <property type="match status" value="1"/>
</dbReference>
<feature type="domain" description="Ubiquitin-like" evidence="1">
    <location>
        <begin position="1"/>
        <end position="76"/>
    </location>
</feature>
<proteinExistence type="predicted"/>
<dbReference type="PANTHER" id="PTHR36649:SF28">
    <property type="entry name" value="UBIQUITIN-LIKE DOMAIN-CONTAINING PROTEIN"/>
    <property type="match status" value="1"/>
</dbReference>
<dbReference type="eggNOG" id="ENOG502S58G">
    <property type="taxonomic scope" value="Eukaryota"/>
</dbReference>
<dbReference type="PROSITE" id="PS50053">
    <property type="entry name" value="UBIQUITIN_2"/>
    <property type="match status" value="1"/>
</dbReference>
<accession>A7STF8</accession>
<dbReference type="Gene3D" id="3.10.20.90">
    <property type="entry name" value="Phosphatidylinositol 3-kinase Catalytic Subunit, Chain A, domain 1"/>
    <property type="match status" value="1"/>
</dbReference>
<feature type="non-terminal residue" evidence="2">
    <location>
        <position position="1"/>
    </location>
</feature>
<gene>
    <name evidence="2" type="ORF">NEMVEDRAFT_v1g131035</name>
</gene>